<evidence type="ECO:0000256" key="3">
    <source>
        <dbReference type="SAM" id="SignalP"/>
    </source>
</evidence>
<dbReference type="Pfam" id="PF02563">
    <property type="entry name" value="Poly_export"/>
    <property type="match status" value="1"/>
</dbReference>
<sequence>MQRFMSGLSLLALLTAGGCNTIPESAPTESGVLNAARNQNSNTLGFEILPVTPQLTTILASEVPPLISSMDSANNPVAHNDRIGPGDVLTITIFELGSGLFSSGGDSAASLPSSGGGAMEGGGISGGGSGGAGVTHQNLPPTEVEADGTIAIPYVGQMHVAGLTPQIVAEQIRRNLAGKSQNPQVMVRIASDIANTVIVSGEVHRPGRVVLSTAQERLSDVVAIAGGSEYPPEDTHVELVRGNQIGATDLGTLESHPYEDIRARPGDRIHVVYQPRTYTVFGAAGKGVTETPFRSPQLSLAEAMARIGGPKDSSADPNAVFLFRFEDSVAAKQLGLTTPATPLGVPVVYKLDMMNPANYFLAQRIPMKSKDVLLIANAKTNRFYKFNQLISTLISPAITAAWIAR</sequence>
<name>G6XFB5_9PROT</name>
<evidence type="ECO:0000313" key="5">
    <source>
        <dbReference type="EMBL" id="EHH68873.1"/>
    </source>
</evidence>
<proteinExistence type="predicted"/>
<keyword evidence="6" id="KW-1185">Reference proteome</keyword>
<dbReference type="EMBL" id="AGQV01000001">
    <property type="protein sequence ID" value="EHH68873.1"/>
    <property type="molecule type" value="Genomic_DNA"/>
</dbReference>
<dbReference type="AlphaFoldDB" id="G6XFB5"/>
<feature type="region of interest" description="Disordered" evidence="2">
    <location>
        <begin position="107"/>
        <end position="140"/>
    </location>
</feature>
<dbReference type="PATRIC" id="fig|1088869.3.peg.180"/>
<comment type="caution">
    <text evidence="5">The sequence shown here is derived from an EMBL/GenBank/DDBJ whole genome shotgun (WGS) entry which is preliminary data.</text>
</comment>
<gene>
    <name evidence="5" type="ORF">GMO_01800</name>
</gene>
<keyword evidence="1 3" id="KW-0732">Signal</keyword>
<feature type="domain" description="Polysaccharide export protein N-terminal" evidence="4">
    <location>
        <begin position="76"/>
        <end position="189"/>
    </location>
</feature>
<dbReference type="GO" id="GO:0015159">
    <property type="term" value="F:polysaccharide transmembrane transporter activity"/>
    <property type="evidence" value="ECO:0007669"/>
    <property type="project" value="InterPro"/>
</dbReference>
<dbReference type="Gene3D" id="3.30.1950.10">
    <property type="entry name" value="wza like domain"/>
    <property type="match status" value="1"/>
</dbReference>
<dbReference type="InterPro" id="IPR049712">
    <property type="entry name" value="Poly_export"/>
</dbReference>
<dbReference type="Proteomes" id="UP000004949">
    <property type="component" value="Unassembled WGS sequence"/>
</dbReference>
<accession>G6XFB5</accession>
<reference evidence="5 6" key="1">
    <citation type="submission" date="2011-10" db="EMBL/GenBank/DDBJ databases">
        <title>Genome sequence of Gluconobacter morbifer G707, isolated from Drosophila gut.</title>
        <authorList>
            <person name="Lee W.-J."/>
            <person name="Kim E.-K."/>
        </authorList>
    </citation>
    <scope>NUCLEOTIDE SEQUENCE [LARGE SCALE GENOMIC DNA]</scope>
    <source>
        <strain evidence="5 6">G707</strain>
    </source>
</reference>
<dbReference type="Gene3D" id="3.10.560.10">
    <property type="entry name" value="Outer membrane lipoprotein wza domain like"/>
    <property type="match status" value="2"/>
</dbReference>
<feature type="signal peptide" evidence="3">
    <location>
        <begin position="1"/>
        <end position="21"/>
    </location>
</feature>
<dbReference type="InterPro" id="IPR003715">
    <property type="entry name" value="Poly_export_N"/>
</dbReference>
<dbReference type="eggNOG" id="COG1596">
    <property type="taxonomic scope" value="Bacteria"/>
</dbReference>
<dbReference type="PANTHER" id="PTHR33619">
    <property type="entry name" value="POLYSACCHARIDE EXPORT PROTEIN GFCE-RELATED"/>
    <property type="match status" value="1"/>
</dbReference>
<evidence type="ECO:0000259" key="4">
    <source>
        <dbReference type="Pfam" id="PF02563"/>
    </source>
</evidence>
<feature type="chain" id="PRO_5003489517" evidence="3">
    <location>
        <begin position="22"/>
        <end position="405"/>
    </location>
</feature>
<evidence type="ECO:0000313" key="6">
    <source>
        <dbReference type="Proteomes" id="UP000004949"/>
    </source>
</evidence>
<evidence type="ECO:0000256" key="2">
    <source>
        <dbReference type="SAM" id="MobiDB-lite"/>
    </source>
</evidence>
<protein>
    <submittedName>
        <fullName evidence="5">Capsule polysaccharide export protein</fullName>
    </submittedName>
</protein>
<organism evidence="5 6">
    <name type="scientific">Gluconobacter morbifer G707</name>
    <dbReference type="NCBI Taxonomy" id="1088869"/>
    <lineage>
        <taxon>Bacteria</taxon>
        <taxon>Pseudomonadati</taxon>
        <taxon>Pseudomonadota</taxon>
        <taxon>Alphaproteobacteria</taxon>
        <taxon>Acetobacterales</taxon>
        <taxon>Acetobacteraceae</taxon>
        <taxon>Gluconobacter</taxon>
    </lineage>
</organism>
<feature type="compositionally biased region" description="Gly residues" evidence="2">
    <location>
        <begin position="114"/>
        <end position="133"/>
    </location>
</feature>
<dbReference type="PROSITE" id="PS51257">
    <property type="entry name" value="PROKAR_LIPOPROTEIN"/>
    <property type="match status" value="1"/>
</dbReference>
<dbReference type="PANTHER" id="PTHR33619:SF3">
    <property type="entry name" value="POLYSACCHARIDE EXPORT PROTEIN GFCE-RELATED"/>
    <property type="match status" value="1"/>
</dbReference>
<evidence type="ECO:0000256" key="1">
    <source>
        <dbReference type="ARBA" id="ARBA00022729"/>
    </source>
</evidence>
<dbReference type="STRING" id="1088869.GMO_01800"/>